<dbReference type="Proteomes" id="UP000588491">
    <property type="component" value="Unassembled WGS sequence"/>
</dbReference>
<protein>
    <submittedName>
        <fullName evidence="2">CYTH domain-containing protein</fullName>
    </submittedName>
</protein>
<comment type="caution">
    <text evidence="2">The sequence shown here is derived from an EMBL/GenBank/DDBJ whole genome shotgun (WGS) entry which is preliminary data.</text>
</comment>
<dbReference type="InterPro" id="IPR033469">
    <property type="entry name" value="CYTH-like_dom_sf"/>
</dbReference>
<reference evidence="2 3" key="1">
    <citation type="submission" date="2020-04" db="EMBL/GenBank/DDBJ databases">
        <title>Bacillus sp. UniB3 isolated from commercial digestive syrup.</title>
        <authorList>
            <person name="Thorat V."/>
            <person name="Kirdat K."/>
            <person name="Tiwarekar B."/>
            <person name="Yadav A."/>
        </authorList>
    </citation>
    <scope>NUCLEOTIDE SEQUENCE [LARGE SCALE GENOMIC DNA]</scope>
    <source>
        <strain evidence="2 3">UniB3</strain>
    </source>
</reference>
<dbReference type="Gene3D" id="2.40.320.10">
    <property type="entry name" value="Hypothetical Protein Pfu-838710-001"/>
    <property type="match status" value="1"/>
</dbReference>
<dbReference type="Pfam" id="PF01928">
    <property type="entry name" value="CYTH"/>
    <property type="match status" value="1"/>
</dbReference>
<dbReference type="InterPro" id="IPR023577">
    <property type="entry name" value="CYTH_domain"/>
</dbReference>
<evidence type="ECO:0000313" key="3">
    <source>
        <dbReference type="Proteomes" id="UP000588491"/>
    </source>
</evidence>
<sequence>MSHNQNIEIEFKNMLTKEEYALLLTHFHIQKEELFEHENHYFDTSDFALKKNHSALRIRKKKEDYELTLKQPHRDGLLETNKILSKEESDAIFATGKINDEQISGLLLNMNINPASILYFGSLRTIRAEKQIGNGLLVLDHSFYLKKEDYELEYEVSNREKGEIYFTELLSTLKIPVRKTKNKVRRFYEEKYKQK</sequence>
<dbReference type="RefSeq" id="WP_169188133.1">
    <property type="nucleotide sequence ID" value="NZ_JABBPK010000001.1"/>
</dbReference>
<organism evidence="2 3">
    <name type="scientific">Niallia alba</name>
    <dbReference type="NCBI Taxonomy" id="2729105"/>
    <lineage>
        <taxon>Bacteria</taxon>
        <taxon>Bacillati</taxon>
        <taxon>Bacillota</taxon>
        <taxon>Bacilli</taxon>
        <taxon>Bacillales</taxon>
        <taxon>Bacillaceae</taxon>
        <taxon>Niallia</taxon>
    </lineage>
</organism>
<name>A0A7Y0K7W7_9BACI</name>
<dbReference type="SMART" id="SM01118">
    <property type="entry name" value="CYTH"/>
    <property type="match status" value="1"/>
</dbReference>
<keyword evidence="3" id="KW-1185">Reference proteome</keyword>
<accession>A0A7Y0K7W7</accession>
<proteinExistence type="predicted"/>
<evidence type="ECO:0000313" key="2">
    <source>
        <dbReference type="EMBL" id="NMO76794.1"/>
    </source>
</evidence>
<dbReference type="InterPro" id="IPR009195">
    <property type="entry name" value="Uncharacterised_YjbK"/>
</dbReference>
<dbReference type="PIRSF" id="PIRSF012526">
    <property type="entry name" value="CYTH_UCP012526"/>
    <property type="match status" value="1"/>
</dbReference>
<evidence type="ECO:0000259" key="1">
    <source>
        <dbReference type="PROSITE" id="PS51707"/>
    </source>
</evidence>
<dbReference type="CDD" id="cd07762">
    <property type="entry name" value="CYTH-like_Pase_1"/>
    <property type="match status" value="1"/>
</dbReference>
<dbReference type="AlphaFoldDB" id="A0A7Y0K7W7"/>
<feature type="domain" description="CYTH" evidence="1">
    <location>
        <begin position="6"/>
        <end position="194"/>
    </location>
</feature>
<gene>
    <name evidence="2" type="ORF">HHU08_07295</name>
</gene>
<dbReference type="SUPFAM" id="SSF55154">
    <property type="entry name" value="CYTH-like phosphatases"/>
    <property type="match status" value="1"/>
</dbReference>
<dbReference type="PROSITE" id="PS51707">
    <property type="entry name" value="CYTH"/>
    <property type="match status" value="1"/>
</dbReference>
<dbReference type="EMBL" id="JABBPK010000001">
    <property type="protein sequence ID" value="NMO76794.1"/>
    <property type="molecule type" value="Genomic_DNA"/>
</dbReference>